<dbReference type="Proteomes" id="UP001209570">
    <property type="component" value="Unassembled WGS sequence"/>
</dbReference>
<proteinExistence type="predicted"/>
<organism evidence="1 2">
    <name type="scientific">Pythium insidiosum</name>
    <name type="common">Pythiosis disease agent</name>
    <dbReference type="NCBI Taxonomy" id="114742"/>
    <lineage>
        <taxon>Eukaryota</taxon>
        <taxon>Sar</taxon>
        <taxon>Stramenopiles</taxon>
        <taxon>Oomycota</taxon>
        <taxon>Peronosporomycetes</taxon>
        <taxon>Pythiales</taxon>
        <taxon>Pythiaceae</taxon>
        <taxon>Pythium</taxon>
    </lineage>
</organism>
<gene>
    <name evidence="1" type="ORF">P43SY_006535</name>
</gene>
<sequence length="136" mass="15074">MAESAGSSNFSVKAETAQLLGVPLQDGDALDEGQDKSFVRVVYGVLVENWEAWSNVLRLIKARTTTKQEEDFILHALRSVRGGDTVVRTYISQAIQFASQFKKRSLVKQLEGLRRELSPARVDGSPRKPAPIKTTD</sequence>
<accession>A0AAD5LZR6</accession>
<keyword evidence="2" id="KW-1185">Reference proteome</keyword>
<dbReference type="EMBL" id="JAKCXM010000259">
    <property type="protein sequence ID" value="KAJ0397275.1"/>
    <property type="molecule type" value="Genomic_DNA"/>
</dbReference>
<name>A0AAD5LZR6_PYTIN</name>
<evidence type="ECO:0000313" key="2">
    <source>
        <dbReference type="Proteomes" id="UP001209570"/>
    </source>
</evidence>
<evidence type="ECO:0000313" key="1">
    <source>
        <dbReference type="EMBL" id="KAJ0397275.1"/>
    </source>
</evidence>
<reference evidence="1" key="1">
    <citation type="submission" date="2021-12" db="EMBL/GenBank/DDBJ databases">
        <title>Prjna785345.</title>
        <authorList>
            <person name="Rujirawat T."/>
            <person name="Krajaejun T."/>
        </authorList>
    </citation>
    <scope>NUCLEOTIDE SEQUENCE</scope>
    <source>
        <strain evidence="1">Pi057C3</strain>
    </source>
</reference>
<protein>
    <submittedName>
        <fullName evidence="1">Uncharacterized protein</fullName>
    </submittedName>
</protein>
<dbReference type="AlphaFoldDB" id="A0AAD5LZR6"/>
<comment type="caution">
    <text evidence="1">The sequence shown here is derived from an EMBL/GenBank/DDBJ whole genome shotgun (WGS) entry which is preliminary data.</text>
</comment>